<feature type="region of interest" description="Disordered" evidence="4">
    <location>
        <begin position="776"/>
        <end position="800"/>
    </location>
</feature>
<feature type="compositionally biased region" description="Polar residues" evidence="4">
    <location>
        <begin position="629"/>
        <end position="638"/>
    </location>
</feature>
<keyword evidence="2" id="KW-0597">Phosphoprotein</keyword>
<dbReference type="RefSeq" id="XP_033152045.1">
    <property type="nucleotide sequence ID" value="XM_033296154.1"/>
</dbReference>
<dbReference type="Pfam" id="PF00373">
    <property type="entry name" value="FERM_M"/>
    <property type="match status" value="1"/>
</dbReference>
<dbReference type="PROSITE" id="PS00661">
    <property type="entry name" value="FERM_2"/>
    <property type="match status" value="1"/>
</dbReference>
<dbReference type="InterPro" id="IPR019749">
    <property type="entry name" value="Band_41_domain"/>
</dbReference>
<dbReference type="PANTHER" id="PTHR23280">
    <property type="entry name" value="4.1 G PROTEIN"/>
    <property type="match status" value="1"/>
</dbReference>
<dbReference type="SMART" id="SM01195">
    <property type="entry name" value="FA"/>
    <property type="match status" value="1"/>
</dbReference>
<dbReference type="InterPro" id="IPR019747">
    <property type="entry name" value="FERM_CS"/>
</dbReference>
<dbReference type="SMART" id="SM01196">
    <property type="entry name" value="FERM_C"/>
    <property type="match status" value="1"/>
</dbReference>
<dbReference type="GO" id="GO:0005856">
    <property type="term" value="C:cytoskeleton"/>
    <property type="evidence" value="ECO:0007669"/>
    <property type="project" value="InterPro"/>
</dbReference>
<dbReference type="Pfam" id="PF09380">
    <property type="entry name" value="FERM_C"/>
    <property type="match status" value="1"/>
</dbReference>
<organism evidence="6 7">
    <name type="scientific">Drosophila mauritiana</name>
    <name type="common">Fruit fly</name>
    <dbReference type="NCBI Taxonomy" id="7226"/>
    <lineage>
        <taxon>Eukaryota</taxon>
        <taxon>Metazoa</taxon>
        <taxon>Ecdysozoa</taxon>
        <taxon>Arthropoda</taxon>
        <taxon>Hexapoda</taxon>
        <taxon>Insecta</taxon>
        <taxon>Pterygota</taxon>
        <taxon>Neoptera</taxon>
        <taxon>Endopterygota</taxon>
        <taxon>Diptera</taxon>
        <taxon>Brachycera</taxon>
        <taxon>Muscomorpha</taxon>
        <taxon>Ephydroidea</taxon>
        <taxon>Drosophilidae</taxon>
        <taxon>Drosophila</taxon>
        <taxon>Sophophora</taxon>
    </lineage>
</organism>
<dbReference type="GO" id="GO:0003779">
    <property type="term" value="F:actin binding"/>
    <property type="evidence" value="ECO:0007669"/>
    <property type="project" value="InterPro"/>
</dbReference>
<dbReference type="PANTHER" id="PTHR23280:SF21">
    <property type="entry name" value="PROTEIN 4.1 HOMOLOG"/>
    <property type="match status" value="1"/>
</dbReference>
<reference evidence="7" key="1">
    <citation type="submission" date="2025-08" db="UniProtKB">
        <authorList>
            <consortium name="RefSeq"/>
        </authorList>
    </citation>
    <scope>IDENTIFICATION</scope>
    <source>
        <strain evidence="7">Mau12</strain>
        <tissue evidence="7">Whole Body</tissue>
    </source>
</reference>
<dbReference type="InterPro" id="IPR019748">
    <property type="entry name" value="FERM_central"/>
</dbReference>
<keyword evidence="6" id="KW-1185">Reference proteome</keyword>
<dbReference type="InterPro" id="IPR008379">
    <property type="entry name" value="Band_4.1_C"/>
</dbReference>
<sequence>MPAEIKPSAPAEPETPTKSKPKTSSSSHGKPALARVTLLDGSLLDVSIDRKAIGRDVINSICAGLNLIEKDYFGLTYETPTDPRTWLDLEKPVSKFFRTDTWPLTFAVKFYPPEPSQLKEDITRYHLCLQVRNDILEGRLPCTFVTHALLGSYLVQSEMGDYDAEEMPTRAYLKDFKIAPNQTAELEDKVMDLHKTHKGQSPAEAELHYLENAKKLAMYGVDLHPAKDSEGVDIMLGVCASGLLVYRDKLRINRFAWPKILKISYKRHHFYIKIRPGEFEQYESTIGFKLANHRAAKKLWKSCVEHHTFFRLMTPEPVSKSKMFPVFGSTYRYKGRTQAESTNTPVDRTPPKFNRTLSGARLTSRSMDALALAEKEKVARKSSTLDHRGDRNADGDAHSRSPIKNKKEKLMRQSSTGTASASSQSSLEGDYETNLEIEAIEAEPPVQDADKEAKLREKKQKEKEEKERKEREKRELEEKKKAEKAAKAALAAAGAAVNGNDELNDSNKSDKSSGRRGVGIFSSGRKSKSGSPSKDGKDKSGKDKDKEVGRLGLVVTSGLGDNQQDQNLDEAARNAAKNRGSTTPGVTRQYEYAVDNDGNTSPTRKSYTPGGFRYDQDPNSRKSGADGQEQLSPTSQQKKIGLAFNYAPGNENALKETAEKLKAGQLSPRTQDKLNRGQLSPKSRAKLLQDPLLSPTTRAKLQGSAVDAAAVPLSDSQKRSYSPTKGPQGYSSGAPGSYKPISDPTADFLESQRYNKEPGYVGPSKADVAAGLAGAAGAAGSKKPGSPTKTGKGAPGAGAAATAGAAGAAGAAAAAAKPKKRRVKIMVITSKFDPSTKRIDAENGIIEHSTGILDPATGLIDTKYGVIDPKKGTLEALNTKTGKKEVFQGDVDGKTGNLHLVSGVADPKTGRLDDTLGQIVCITPQDNPVVELTVITSRIDPATGKIDTVNGDVERSLGVLNLDTGLLDTKYGEINTRTGELKAIDPKSGKIVVSKNVKVDPGTGQITILGVVDPKTNKIDPNQGRLIEVGQQIDPIVEVTSLAGKFDSKRNIIDAKTAQVETSGGQFDPKAGKIDTKYGQIDLVKHTITFNDPKSGKTVTRDIKIEPATGQIVLKNQVNPKNNKPDKDYARIISLRIVQQRVDPATKAPITEVSASKDKDIVVDPKSNQIWVPTGATDPATKEQQYISSSVDPKTGYVITIYGYLDPKTNEIKKQTKLDPNTIKIEPTSGKIYTATGEVDQATGEPLYAATQVDPESGEVYTKLARVDPKTGKIVIVRILLISKTDERGRPEEIDPSTCEIDPVSGRVLKFFNKTVYVYNMIDPVTGEIVQVDPNDPRFAGARTTVTHTMTLTGEIDPVTGRIKSEYGDIDPNTGDIDPATAVTDPVTGKLILNYAQIDPSHFGKQAQVQTATETVPITRQQFFDGVKHISKGALRRDSEGSSDDDMTGQYGTDQVNDVLIGSPAGQAGSKLGKPVSTPTVVKTTTKQVLTKNIDGVTHNVEEEVRNLGTGEVTYSTQEHKKSPLFTTSATTGPHVESTRVVLGEDTPGFSGHGEIISTQTVSSKTRTVETITYKTERDGIVETRVEQKITIQSDGDPIDHDKALAEAIQEATAMNPDMTVEKIEIQQQTQ</sequence>
<dbReference type="Pfam" id="PF09379">
    <property type="entry name" value="FERM_N"/>
    <property type="match status" value="1"/>
</dbReference>
<dbReference type="CDD" id="cd13184">
    <property type="entry name" value="FERM_C_4_1_family"/>
    <property type="match status" value="1"/>
</dbReference>
<dbReference type="GO" id="GO:0070161">
    <property type="term" value="C:anchoring junction"/>
    <property type="evidence" value="ECO:0007669"/>
    <property type="project" value="UniProtKB-SubCell"/>
</dbReference>
<evidence type="ECO:0000256" key="1">
    <source>
        <dbReference type="ARBA" id="ARBA00004282"/>
    </source>
</evidence>
<dbReference type="CDD" id="cd14473">
    <property type="entry name" value="FERM_B-lobe"/>
    <property type="match status" value="1"/>
</dbReference>
<feature type="compositionally biased region" description="Basic and acidic residues" evidence="4">
    <location>
        <begin position="614"/>
        <end position="624"/>
    </location>
</feature>
<dbReference type="Gene3D" id="3.10.20.90">
    <property type="entry name" value="Phosphatidylinositol 3-kinase Catalytic Subunit, Chain A, domain 1"/>
    <property type="match status" value="1"/>
</dbReference>
<dbReference type="GO" id="GO:0005198">
    <property type="term" value="F:structural molecule activity"/>
    <property type="evidence" value="ECO:0007669"/>
    <property type="project" value="InterPro"/>
</dbReference>
<comment type="subcellular location">
    <subcellularLocation>
        <location evidence="1">Cell junction</location>
    </subcellularLocation>
</comment>
<dbReference type="SUPFAM" id="SSF47031">
    <property type="entry name" value="Second domain of FERM"/>
    <property type="match status" value="1"/>
</dbReference>
<feature type="compositionally biased region" description="Basic and acidic residues" evidence="4">
    <location>
        <begin position="448"/>
        <end position="486"/>
    </location>
</feature>
<dbReference type="InterPro" id="IPR014352">
    <property type="entry name" value="FERM/acyl-CoA-bd_prot_sf"/>
</dbReference>
<feature type="region of interest" description="Disordered" evidence="4">
    <location>
        <begin position="335"/>
        <end position="360"/>
    </location>
</feature>
<feature type="compositionally biased region" description="Acidic residues" evidence="4">
    <location>
        <begin position="429"/>
        <end position="441"/>
    </location>
</feature>
<dbReference type="GeneID" id="117135719"/>
<dbReference type="Pfam" id="PF05902">
    <property type="entry name" value="4_1_CTD"/>
    <property type="match status" value="1"/>
</dbReference>
<feature type="compositionally biased region" description="Basic and acidic residues" evidence="4">
    <location>
        <begin position="653"/>
        <end position="662"/>
    </location>
</feature>
<dbReference type="SUPFAM" id="SSF54236">
    <property type="entry name" value="Ubiquitin-like"/>
    <property type="match status" value="1"/>
</dbReference>
<dbReference type="SMART" id="SM00295">
    <property type="entry name" value="B41"/>
    <property type="match status" value="1"/>
</dbReference>
<evidence type="ECO:0000313" key="7">
    <source>
        <dbReference type="RefSeq" id="XP_033152045.1"/>
    </source>
</evidence>
<feature type="compositionally biased region" description="Polar residues" evidence="4">
    <location>
        <begin position="719"/>
        <end position="731"/>
    </location>
</feature>
<dbReference type="GO" id="GO:0030182">
    <property type="term" value="P:neuron differentiation"/>
    <property type="evidence" value="ECO:0007669"/>
    <property type="project" value="UniProtKB-ARBA"/>
</dbReference>
<gene>
    <name evidence="7" type="primary">LOC117135719</name>
</gene>
<dbReference type="SUPFAM" id="SSF50729">
    <property type="entry name" value="PH domain-like"/>
    <property type="match status" value="1"/>
</dbReference>
<dbReference type="GO" id="GO:0005886">
    <property type="term" value="C:plasma membrane"/>
    <property type="evidence" value="ECO:0007669"/>
    <property type="project" value="TreeGrafter"/>
</dbReference>
<evidence type="ECO:0000259" key="5">
    <source>
        <dbReference type="PROSITE" id="PS50057"/>
    </source>
</evidence>
<dbReference type="InterPro" id="IPR035963">
    <property type="entry name" value="FERM_2"/>
</dbReference>
<dbReference type="CTD" id="37205"/>
<evidence type="ECO:0000313" key="6">
    <source>
        <dbReference type="Proteomes" id="UP000515162"/>
    </source>
</evidence>
<feature type="compositionally biased region" description="Polar residues" evidence="4">
    <location>
        <begin position="597"/>
        <end position="606"/>
    </location>
</feature>
<dbReference type="Gene3D" id="1.20.80.10">
    <property type="match status" value="1"/>
</dbReference>
<dbReference type="Proteomes" id="UP000515162">
    <property type="component" value="Chromosome 2R"/>
</dbReference>
<dbReference type="GO" id="GO:0031032">
    <property type="term" value="P:actomyosin structure organization"/>
    <property type="evidence" value="ECO:0007669"/>
    <property type="project" value="TreeGrafter"/>
</dbReference>
<dbReference type="FunFam" id="1.20.80.10:FF:000001">
    <property type="entry name" value="Erythrocyte membrane protein band 4.1"/>
    <property type="match status" value="1"/>
</dbReference>
<accession>A0A6P8J9I8</accession>
<dbReference type="InterPro" id="IPR011993">
    <property type="entry name" value="PH-like_dom_sf"/>
</dbReference>
<dbReference type="InterPro" id="IPR018979">
    <property type="entry name" value="FERM_N"/>
</dbReference>
<evidence type="ECO:0000256" key="3">
    <source>
        <dbReference type="ARBA" id="ARBA00022949"/>
    </source>
</evidence>
<dbReference type="Gene3D" id="2.30.29.30">
    <property type="entry name" value="Pleckstrin-homology domain (PH domain)/Phosphotyrosine-binding domain (PTB)"/>
    <property type="match status" value="1"/>
</dbReference>
<feature type="compositionally biased region" description="Low complexity" evidence="4">
    <location>
        <begin position="413"/>
        <end position="426"/>
    </location>
</feature>
<dbReference type="InterPro" id="IPR029071">
    <property type="entry name" value="Ubiquitin-like_domsf"/>
</dbReference>
<feature type="region of interest" description="Disordered" evidence="4">
    <location>
        <begin position="374"/>
        <end position="745"/>
    </location>
</feature>
<feature type="compositionally biased region" description="Basic and acidic residues" evidence="4">
    <location>
        <begin position="534"/>
        <end position="549"/>
    </location>
</feature>
<feature type="compositionally biased region" description="Low complexity" evidence="4">
    <location>
        <begin position="12"/>
        <end position="27"/>
    </location>
</feature>
<protein>
    <submittedName>
        <fullName evidence="7">Protein 4.1 homolog isoform X3</fullName>
    </submittedName>
</protein>
<dbReference type="InterPro" id="IPR018980">
    <property type="entry name" value="FERM_PH-like_C"/>
</dbReference>
<dbReference type="FunFam" id="2.30.29.30:FF:000001">
    <property type="entry name" value="Erythrocyte membrane protein band 4.1"/>
    <property type="match status" value="1"/>
</dbReference>
<keyword evidence="3" id="KW-0965">Cell junction</keyword>
<feature type="region of interest" description="Disordered" evidence="4">
    <location>
        <begin position="1"/>
        <end position="31"/>
    </location>
</feature>
<dbReference type="InterPro" id="IPR014847">
    <property type="entry name" value="FA"/>
</dbReference>
<dbReference type="PROSITE" id="PS50057">
    <property type="entry name" value="FERM_3"/>
    <property type="match status" value="1"/>
</dbReference>
<feature type="compositionally biased region" description="Basic and acidic residues" evidence="4">
    <location>
        <begin position="374"/>
        <end position="399"/>
    </location>
</feature>
<dbReference type="GO" id="GO:0009887">
    <property type="term" value="P:animal organ morphogenesis"/>
    <property type="evidence" value="ECO:0007669"/>
    <property type="project" value="UniProtKB-ARBA"/>
</dbReference>
<proteinExistence type="predicted"/>
<feature type="compositionally biased region" description="Low complexity" evidence="4">
    <location>
        <begin position="487"/>
        <end position="496"/>
    </location>
</feature>
<dbReference type="InterPro" id="IPR000299">
    <property type="entry name" value="FERM_domain"/>
</dbReference>
<evidence type="ECO:0000256" key="2">
    <source>
        <dbReference type="ARBA" id="ARBA00022553"/>
    </source>
</evidence>
<evidence type="ECO:0000256" key="4">
    <source>
        <dbReference type="SAM" id="MobiDB-lite"/>
    </source>
</evidence>
<dbReference type="PRINTS" id="PR00935">
    <property type="entry name" value="BAND41"/>
</dbReference>
<dbReference type="CDD" id="cd01765">
    <property type="entry name" value="FERM_F0_F1"/>
    <property type="match status" value="1"/>
</dbReference>
<name>A0A6P8J9I8_DROMA</name>
<feature type="domain" description="FERM" evidence="5">
    <location>
        <begin position="32"/>
        <end position="314"/>
    </location>
</feature>